<protein>
    <recommendedName>
        <fullName evidence="3">Enoyl reductase (ER) domain-containing protein</fullName>
    </recommendedName>
</protein>
<dbReference type="Proteomes" id="UP000573603">
    <property type="component" value="Unassembled WGS sequence"/>
</dbReference>
<dbReference type="SUPFAM" id="SSF50129">
    <property type="entry name" value="GroES-like"/>
    <property type="match status" value="1"/>
</dbReference>
<dbReference type="SMART" id="SM00829">
    <property type="entry name" value="PKS_ER"/>
    <property type="match status" value="1"/>
</dbReference>
<evidence type="ECO:0000313" key="5">
    <source>
        <dbReference type="Proteomes" id="UP000573603"/>
    </source>
</evidence>
<dbReference type="EMBL" id="JABEVY010000281">
    <property type="protein sequence ID" value="KAF5238901.1"/>
    <property type="molecule type" value="Genomic_DNA"/>
</dbReference>
<keyword evidence="5" id="KW-1185">Reference proteome</keyword>
<dbReference type="InterPro" id="IPR013154">
    <property type="entry name" value="ADH-like_N"/>
</dbReference>
<dbReference type="GO" id="GO:0016651">
    <property type="term" value="F:oxidoreductase activity, acting on NAD(P)H"/>
    <property type="evidence" value="ECO:0007669"/>
    <property type="project" value="InterPro"/>
</dbReference>
<organism evidence="4 5">
    <name type="scientific">Fusarium anthophilum</name>
    <dbReference type="NCBI Taxonomy" id="48485"/>
    <lineage>
        <taxon>Eukaryota</taxon>
        <taxon>Fungi</taxon>
        <taxon>Dikarya</taxon>
        <taxon>Ascomycota</taxon>
        <taxon>Pezizomycotina</taxon>
        <taxon>Sordariomycetes</taxon>
        <taxon>Hypocreomycetidae</taxon>
        <taxon>Hypocreales</taxon>
        <taxon>Nectriaceae</taxon>
        <taxon>Fusarium</taxon>
        <taxon>Fusarium fujikuroi species complex</taxon>
    </lineage>
</organism>
<gene>
    <name evidence="4" type="ORF">FANTH_10144</name>
</gene>
<feature type="domain" description="Enoyl reductase (ER)" evidence="3">
    <location>
        <begin position="16"/>
        <end position="320"/>
    </location>
</feature>
<reference evidence="4 5" key="1">
    <citation type="journal article" date="2020" name="BMC Genomics">
        <title>Correction to: Identification and distribution of gene clusters required for synthesis of sphingolipid metabolism inhibitors in diverse species of the filamentous fungus Fusarium.</title>
        <authorList>
            <person name="Kim H.S."/>
            <person name="Lohmar J.M."/>
            <person name="Busman M."/>
            <person name="Brown D.W."/>
            <person name="Naumann T.A."/>
            <person name="Divon H.H."/>
            <person name="Lysoe E."/>
            <person name="Uhlig S."/>
            <person name="Proctor R.H."/>
        </authorList>
    </citation>
    <scope>NUCLEOTIDE SEQUENCE [LARGE SCALE GENOMIC DNA]</scope>
    <source>
        <strain evidence="4 5">NRRL 25214</strain>
    </source>
</reference>
<accession>A0A8H4Z2V2</accession>
<dbReference type="Pfam" id="PF08240">
    <property type="entry name" value="ADH_N"/>
    <property type="match status" value="1"/>
</dbReference>
<evidence type="ECO:0000256" key="2">
    <source>
        <dbReference type="ARBA" id="ARBA00023002"/>
    </source>
</evidence>
<dbReference type="InterPro" id="IPR011032">
    <property type="entry name" value="GroES-like_sf"/>
</dbReference>
<keyword evidence="2" id="KW-0560">Oxidoreductase</keyword>
<dbReference type="InterPro" id="IPR047122">
    <property type="entry name" value="Trans-enoyl_RdTase-like"/>
</dbReference>
<dbReference type="AlphaFoldDB" id="A0A8H4Z2V2"/>
<comment type="caution">
    <text evidence="4">The sequence shown here is derived from an EMBL/GenBank/DDBJ whole genome shotgun (WGS) entry which is preliminary data.</text>
</comment>
<name>A0A8H4Z2V2_9HYPO</name>
<proteinExistence type="inferred from homology"/>
<dbReference type="Gene3D" id="3.90.180.10">
    <property type="entry name" value="Medium-chain alcohol dehydrogenases, catalytic domain"/>
    <property type="match status" value="2"/>
</dbReference>
<comment type="similarity">
    <text evidence="1">Belongs to the zinc-containing alcohol dehydrogenase family.</text>
</comment>
<evidence type="ECO:0000259" key="3">
    <source>
        <dbReference type="SMART" id="SM00829"/>
    </source>
</evidence>
<evidence type="ECO:0000313" key="4">
    <source>
        <dbReference type="EMBL" id="KAF5238901.1"/>
    </source>
</evidence>
<dbReference type="PANTHER" id="PTHR45348:SF3">
    <property type="entry name" value="ENOYL REDUCTASE (ER) DOMAIN-CONTAINING PROTEIN"/>
    <property type="match status" value="1"/>
</dbReference>
<dbReference type="Gene3D" id="3.40.50.720">
    <property type="entry name" value="NAD(P)-binding Rossmann-like Domain"/>
    <property type="match status" value="1"/>
</dbReference>
<dbReference type="InterPro" id="IPR020843">
    <property type="entry name" value="ER"/>
</dbReference>
<evidence type="ECO:0000256" key="1">
    <source>
        <dbReference type="ARBA" id="ARBA00008072"/>
    </source>
</evidence>
<dbReference type="PANTHER" id="PTHR45348">
    <property type="entry name" value="HYPOTHETICAL OXIDOREDUCTASE (EUROFUNG)"/>
    <property type="match status" value="1"/>
</dbReference>
<sequence length="326" mass="35518">MATNYPSTHPAVAITARRAPFSILEVSTEAPGPGEVLIHVKWTASSPADLHQVDGDLVDDFPFLLGCSFAGIVVGVGSEDTNAVSPETKHLEVGDRVAGFIASQPKHAGFQAFVTVPSWATGRIPANLSFQEAVTVPVNLVTAFTPLPSPLASIYHGLFPPTLLLKSMIKSFLSGERLAVSILSAAERVPYVLDCIGDVEGSLRPLTKIAQYGIRVAVVVPTIIRHASRQAEPQLTRDTSTVLVGEWKEGVKIVPVMTFSYQENEFFKWHLQPEIIPELLKDAHIKPNKHRVVDGDTLLERAQRALDLLRDRAPSGERLVWKVSES</sequence>